<proteinExistence type="predicted"/>
<evidence type="ECO:0000313" key="1">
    <source>
        <dbReference type="EMBL" id="MEI4769025.1"/>
    </source>
</evidence>
<evidence type="ECO:0000313" key="2">
    <source>
        <dbReference type="Proteomes" id="UP001364890"/>
    </source>
</evidence>
<protein>
    <submittedName>
        <fullName evidence="1">Beta-propeller domain-containing protein</fullName>
    </submittedName>
</protein>
<dbReference type="EMBL" id="JBAWSY010000002">
    <property type="protein sequence ID" value="MEI4769025.1"/>
    <property type="molecule type" value="Genomic_DNA"/>
</dbReference>
<dbReference type="InterPro" id="IPR019198">
    <property type="entry name" value="Beta_propeller_containing"/>
</dbReference>
<keyword evidence="2" id="KW-1185">Reference proteome</keyword>
<dbReference type="Pfam" id="PF09826">
    <property type="entry name" value="Beta_propel"/>
    <property type="match status" value="1"/>
</dbReference>
<comment type="caution">
    <text evidence="1">The sequence shown here is derived from an EMBL/GenBank/DDBJ whole genome shotgun (WGS) entry which is preliminary data.</text>
</comment>
<dbReference type="RefSeq" id="WP_336496574.1">
    <property type="nucleotide sequence ID" value="NZ_JBAWSY010000002.1"/>
</dbReference>
<accession>A0ABU8F257</accession>
<dbReference type="Proteomes" id="UP001364890">
    <property type="component" value="Unassembled WGS sequence"/>
</dbReference>
<sequence>MKKWIMSIIGTLLIVGLVIVFFSARTSVSAQDAVLSNQPFIVNLSSAVSEDAFEKGEMYVIDQQGKKVNAKHSISNKGKLVEIKGLKEGAYTLFVKNKILKTKFPFTVYKELQSVKSKEELKAYFEQAKKTQGYEKVTIMEDTMAEASKESSNVQGGDYSSTNNQVDGVDEADMVKTNGSHVFSISENNVVVVNIKDPKKMSEETKIRFTNDFYPSQLLLSDDTLIIIGQKNVFRTLESDGKQNIDRIGMPMDSMTSVYFYDITNPASPKLSREIATEGYLNGARLTNNTMYFVTTVYPKFWMMEENENIELRPIIYDSKTDNEPKPMNYDSIAILPNSMQANYSIISAINIENLKDNSVMTNGYLGGSEQLYMSKENLYLTSTIFESTNSNSKKLIWNPGKMDTEVFKFALNETAVQFVASSRLTGTILNQFSMDEHDGYFRAVTTKENRWEENEPSENNLFILDKGMKIVGSITGLAKDERIYSARFMGDKAYMVTFKQTDPLFVIDVATPTAPKVLGELKIPGFSNYLHPLDENHLIGFGYETKTVPQEGSKEPLIMTEGMKVSLFDVSDLSNPKELDTEVIGGQGTFSPIQYDHHALFQHREKNLYGFPISIYEQGTGQEYAQFKQDGALVYEITPEKGIVMKGNLLNPHNPAQLYENWESSIQRMVYVGDSLYTIAVREITSYNLNKYEKIGKLKY</sequence>
<gene>
    <name evidence="1" type="ORF">WAX74_05040</name>
</gene>
<organism evidence="1 2">
    <name type="scientific">Psychrobacillus mangrovi</name>
    <dbReference type="NCBI Taxonomy" id="3117745"/>
    <lineage>
        <taxon>Bacteria</taxon>
        <taxon>Bacillati</taxon>
        <taxon>Bacillota</taxon>
        <taxon>Bacilli</taxon>
        <taxon>Bacillales</taxon>
        <taxon>Bacillaceae</taxon>
        <taxon>Psychrobacillus</taxon>
    </lineage>
</organism>
<name>A0ABU8F257_9BACI</name>
<reference evidence="1 2" key="1">
    <citation type="submission" date="2024-01" db="EMBL/GenBank/DDBJ databases">
        <title>Seven novel Bacillus-like species.</title>
        <authorList>
            <person name="Liu G."/>
        </authorList>
    </citation>
    <scope>NUCLEOTIDE SEQUENCE [LARGE SCALE GENOMIC DNA]</scope>
    <source>
        <strain evidence="1 2">FJAT-51614</strain>
    </source>
</reference>